<keyword evidence="2" id="KW-1185">Reference proteome</keyword>
<dbReference type="AlphaFoldDB" id="A0A1U7CM78"/>
<dbReference type="Pfam" id="PF11175">
    <property type="entry name" value="DUF2961"/>
    <property type="match status" value="1"/>
</dbReference>
<dbReference type="STRING" id="1387353.BSF38_01516"/>
<dbReference type="InterPro" id="IPR021345">
    <property type="entry name" value="DUF2961"/>
</dbReference>
<proteinExistence type="predicted"/>
<dbReference type="OrthoDB" id="2518538at2"/>
<reference evidence="2" key="1">
    <citation type="submission" date="2016-12" db="EMBL/GenBank/DDBJ databases">
        <title>Comparative genomics of four Isosphaeraceae planctomycetes: a common pool of plasmids and glycoside hydrolase genes.</title>
        <authorList>
            <person name="Ivanova A."/>
        </authorList>
    </citation>
    <scope>NUCLEOTIDE SEQUENCE [LARGE SCALE GENOMIC DNA]</scope>
    <source>
        <strain evidence="2">PX4</strain>
    </source>
</reference>
<dbReference type="KEGG" id="pbor:BSF38_01516"/>
<evidence type="ECO:0000313" key="2">
    <source>
        <dbReference type="Proteomes" id="UP000186309"/>
    </source>
</evidence>
<dbReference type="Gene3D" id="2.60.120.1390">
    <property type="match status" value="3"/>
</dbReference>
<gene>
    <name evidence="1" type="ORF">BSF38_01516</name>
</gene>
<dbReference type="RefSeq" id="WP_076344438.1">
    <property type="nucleotide sequence ID" value="NZ_CP019082.1"/>
</dbReference>
<evidence type="ECO:0000313" key="1">
    <source>
        <dbReference type="EMBL" id="APW60054.1"/>
    </source>
</evidence>
<evidence type="ECO:0008006" key="3">
    <source>
        <dbReference type="Google" id="ProtNLM"/>
    </source>
</evidence>
<organism evidence="1 2">
    <name type="scientific">Paludisphaera borealis</name>
    <dbReference type="NCBI Taxonomy" id="1387353"/>
    <lineage>
        <taxon>Bacteria</taxon>
        <taxon>Pseudomonadati</taxon>
        <taxon>Planctomycetota</taxon>
        <taxon>Planctomycetia</taxon>
        <taxon>Isosphaerales</taxon>
        <taxon>Isosphaeraceae</taxon>
        <taxon>Paludisphaera</taxon>
    </lineage>
</organism>
<name>A0A1U7CM78_9BACT</name>
<protein>
    <recommendedName>
        <fullName evidence="3">DUF2961 domain-containing protein</fullName>
    </recommendedName>
</protein>
<dbReference type="Proteomes" id="UP000186309">
    <property type="component" value="Chromosome"/>
</dbReference>
<accession>A0A1U7CM78</accession>
<dbReference type="EMBL" id="CP019082">
    <property type="protein sequence ID" value="APW60054.1"/>
    <property type="molecule type" value="Genomic_DNA"/>
</dbReference>
<sequence length="512" mass="56240">MNLITLVPALAILLTAQDQPMPGPGPGYIPSGSPADLHDLVRLARLRDPRVRAMGFSSYDRKGGNYDGFNGTYSKLRVEDGNSVLAELDGPGVIQRIWTTHTSGEHAGLLDRKNEHIKIYLDGQAKPALDVPLETLFSGKHPHFPRPLVMEGSGGFVSYVPIPFRNGCKVVVEGQGVRFYQIGLVTLPSAEGVDTFVEQPSAPVLADLKAAKALWASPETYETQMLAKSLTAEYSVEGIARSEQVFGMPAGPATIQSIELEPSAGTADGWRSARLRMVWDQDASGEPGVDLPFDYAFGTLPDAIGFQSLLIGQRGGSWYNRFPMPYHRQASLRIDAEKPIKGKLRVRYRKGVDADAGYLRASYREALPTRPKEDFGWLKEEGRGHFAGVLMSTQGRAKLPYWLEGDDRFTIDGKLAIHGTGSEDFFNGGWYALEGRLNGPSAYPSHGFPIYRSPENEVWQAAAYRWNVADPVPFSISITAGIEHGGENQFEADYRAGVFWYSPNPSPTHRVP</sequence>